<sequence>MNTNQHSLSSKQLETILERKNELEMIDTVKSILQSAFSDPPPESYIFPLIKNVSPSQNKLLKRLIHLFWPLVQFYDGHGALKPYTILICNSILSDLKHPNEFIQISALRCVASLEVRKVVQNVIQGVIFLLNSDFSEVRVAAAFTLMQIESKFPGLCQASLIEQTLQTESDQEVLAWLVKFLALNSQIQLNNALNTLIHQHSPFTTNFKLGAAIFDSFGAFNEQNQQILLQNIQQPEQLSPIVLSSAGLALQNYPVQSALCLLQSCKDAPEAAVLQVIDIISTQNYEEKTDLICMHLTQFFLSNQSNLSVFKLLKSKILLKLSTGNLNAKSAIINALCSSRLIESKFVDLQLEILSTIQQLNYFENFTVSMLNNIIMLASVQQSEFQVLVVNENVKSLIFQECCQVISEVIVSCAQQQGEKVVEICKICIQNLVKTCDENGFLSILKGLRQIIVNNEEVIVGFLFLLPLKIEIYETNAQNLYIQMIINNIKKGPNDEVQLFQEIKNGSNSQITVQYMKLVLQLIQFDLDKFVIGRLIIGCAQLINNSVKLTDSEKNYCLTVLQEVYSIGRTGKRSLVLNNNVQQCKPQIQQIQIQKQSQSRYLDFSILKTTHEQQKQQLHSSLQNFQQLAADPKNVTQIIQLSADADMVYSEAIAVINKNNLTLHVLFINRTDQPITDLELELFSDSIQVSRNSKKLSLEPQTSSFLTYSISINTCQSSIIYGNLICKIQQKAKTRFRELILRINEIRIPVSNFLRPIGVSESEFSREFSSLEFEGNCKTINDIHHITKKVNGQIIKFIDCDQMKNAMISCISVQNEIVLIVFNEVNGCCGIKVKAGSQGLVRSVMEELA</sequence>
<keyword evidence="5" id="KW-1185">Reference proteome</keyword>
<dbReference type="Pfam" id="PF01602">
    <property type="entry name" value="Adaptin_N"/>
    <property type="match status" value="1"/>
</dbReference>
<evidence type="ECO:0000259" key="2">
    <source>
        <dbReference type="Pfam" id="PF07718"/>
    </source>
</evidence>
<accession>V6M0Y7</accession>
<proteinExistence type="predicted"/>
<dbReference type="PANTHER" id="PTHR10635">
    <property type="entry name" value="COATOMER SUBUNIT BETA"/>
    <property type="match status" value="1"/>
</dbReference>
<evidence type="ECO:0000313" key="4">
    <source>
        <dbReference type="EMBL" id="KAH0572727.1"/>
    </source>
</evidence>
<dbReference type="InterPro" id="IPR002553">
    <property type="entry name" value="Clathrin/coatomer_adapt-like_N"/>
</dbReference>
<evidence type="ECO:0000313" key="3">
    <source>
        <dbReference type="EMBL" id="EST46819.1"/>
    </source>
</evidence>
<dbReference type="GO" id="GO:0006886">
    <property type="term" value="P:intracellular protein transport"/>
    <property type="evidence" value="ECO:0007669"/>
    <property type="project" value="InterPro"/>
</dbReference>
<feature type="domain" description="Coatomer beta subunit C-terminal" evidence="2">
    <location>
        <begin position="605"/>
        <end position="726"/>
    </location>
</feature>
<dbReference type="InterPro" id="IPR016024">
    <property type="entry name" value="ARM-type_fold"/>
</dbReference>
<dbReference type="SUPFAM" id="SSF48371">
    <property type="entry name" value="ARM repeat"/>
    <property type="match status" value="1"/>
</dbReference>
<dbReference type="GO" id="GO:0006888">
    <property type="term" value="P:endoplasmic reticulum to Golgi vesicle-mediated transport"/>
    <property type="evidence" value="ECO:0007669"/>
    <property type="project" value="TreeGrafter"/>
</dbReference>
<dbReference type="GO" id="GO:0030126">
    <property type="term" value="C:COPI vesicle coat"/>
    <property type="evidence" value="ECO:0007669"/>
    <property type="project" value="InterPro"/>
</dbReference>
<feature type="domain" description="Clathrin/coatomer adaptor adaptin-like N-terminal" evidence="1">
    <location>
        <begin position="8"/>
        <end position="352"/>
    </location>
</feature>
<dbReference type="GO" id="GO:0005198">
    <property type="term" value="F:structural molecule activity"/>
    <property type="evidence" value="ECO:0007669"/>
    <property type="project" value="InterPro"/>
</dbReference>
<evidence type="ECO:0000313" key="5">
    <source>
        <dbReference type="Proteomes" id="UP000018208"/>
    </source>
</evidence>
<dbReference type="InterPro" id="IPR011989">
    <property type="entry name" value="ARM-like"/>
</dbReference>
<dbReference type="Gene3D" id="1.25.10.10">
    <property type="entry name" value="Leucine-rich Repeat Variant"/>
    <property type="match status" value="1"/>
</dbReference>
<dbReference type="EMBL" id="KI546061">
    <property type="protein sequence ID" value="EST46819.1"/>
    <property type="molecule type" value="Genomic_DNA"/>
</dbReference>
<reference evidence="3 4" key="1">
    <citation type="journal article" date="2014" name="PLoS Genet.">
        <title>The Genome of Spironucleus salmonicida Highlights a Fish Pathogen Adapted to Fluctuating Environments.</title>
        <authorList>
            <person name="Xu F."/>
            <person name="Jerlstrom-Hultqvist J."/>
            <person name="Einarsson E."/>
            <person name="Astvaldsson A."/>
            <person name="Svard S.G."/>
            <person name="Andersson J.O."/>
        </authorList>
    </citation>
    <scope>NUCLEOTIDE SEQUENCE</scope>
    <source>
        <strain evidence="4">ATCC 50377</strain>
    </source>
</reference>
<protein>
    <submittedName>
        <fullName evidence="3">Coatomer beta subunit</fullName>
    </submittedName>
</protein>
<evidence type="ECO:0000259" key="1">
    <source>
        <dbReference type="Pfam" id="PF01602"/>
    </source>
</evidence>
<organism evidence="3">
    <name type="scientific">Spironucleus salmonicida</name>
    <dbReference type="NCBI Taxonomy" id="348837"/>
    <lineage>
        <taxon>Eukaryota</taxon>
        <taxon>Metamonada</taxon>
        <taxon>Diplomonadida</taxon>
        <taxon>Hexamitidae</taxon>
        <taxon>Hexamitinae</taxon>
        <taxon>Spironucleus</taxon>
    </lineage>
</organism>
<dbReference type="OrthoDB" id="10261439at2759"/>
<dbReference type="AlphaFoldDB" id="V6M0Y7"/>
<dbReference type="GO" id="GO:0006891">
    <property type="term" value="P:intra-Golgi vesicle-mediated transport"/>
    <property type="evidence" value="ECO:0007669"/>
    <property type="project" value="TreeGrafter"/>
</dbReference>
<dbReference type="InterPro" id="IPR011710">
    <property type="entry name" value="Coatomer_bsu_C"/>
</dbReference>
<dbReference type="InterPro" id="IPR016460">
    <property type="entry name" value="COPB1"/>
</dbReference>
<dbReference type="Proteomes" id="UP000018208">
    <property type="component" value="Unassembled WGS sequence"/>
</dbReference>
<dbReference type="VEuPathDB" id="GiardiaDB:SS50377_24840"/>
<dbReference type="Pfam" id="PF07718">
    <property type="entry name" value="Coatamer_beta_C"/>
    <property type="match status" value="1"/>
</dbReference>
<dbReference type="EMBL" id="AUWU02000005">
    <property type="protein sequence ID" value="KAH0572727.1"/>
    <property type="molecule type" value="Genomic_DNA"/>
</dbReference>
<dbReference type="PANTHER" id="PTHR10635:SF0">
    <property type="entry name" value="COATOMER SUBUNIT BETA"/>
    <property type="match status" value="1"/>
</dbReference>
<reference evidence="4" key="2">
    <citation type="submission" date="2020-12" db="EMBL/GenBank/DDBJ databases">
        <title>New Spironucleus salmonicida genome in near-complete chromosomes.</title>
        <authorList>
            <person name="Xu F."/>
            <person name="Kurt Z."/>
            <person name="Jimenez-Gonzalez A."/>
            <person name="Astvaldsson A."/>
            <person name="Andersson J.O."/>
            <person name="Svard S.G."/>
        </authorList>
    </citation>
    <scope>NUCLEOTIDE SEQUENCE</scope>
    <source>
        <strain evidence="4">ATCC 50377</strain>
    </source>
</reference>
<gene>
    <name evidence="3" type="ORF">SS50377_13149</name>
    <name evidence="4" type="ORF">SS50377_24840</name>
</gene>
<name>V6M0Y7_9EUKA</name>